<comment type="caution">
    <text evidence="2">The sequence shown here is derived from an EMBL/GenBank/DDBJ whole genome shotgun (WGS) entry which is preliminary data.</text>
</comment>
<sequence length="41" mass="4295">MKKKSIQVEGEEEMVEVSAGEEEDGGVAGEDAGEEQEGVPT</sequence>
<protein>
    <submittedName>
        <fullName evidence="2">Uncharacterized protein</fullName>
    </submittedName>
</protein>
<dbReference type="Proteomes" id="UP001623349">
    <property type="component" value="Unassembled WGS sequence"/>
</dbReference>
<reference evidence="2 3" key="1">
    <citation type="submission" date="2024-08" db="EMBL/GenBank/DDBJ databases">
        <title>The draft genome of Apodemus speciosus.</title>
        <authorList>
            <person name="Nabeshima K."/>
            <person name="Suzuki S."/>
            <person name="Onuma M."/>
        </authorList>
    </citation>
    <scope>NUCLEOTIDE SEQUENCE [LARGE SCALE GENOMIC DNA]</scope>
    <source>
        <strain evidence="2">IB14-021</strain>
    </source>
</reference>
<keyword evidence="3" id="KW-1185">Reference proteome</keyword>
<evidence type="ECO:0000256" key="1">
    <source>
        <dbReference type="SAM" id="MobiDB-lite"/>
    </source>
</evidence>
<proteinExistence type="predicted"/>
<feature type="region of interest" description="Disordered" evidence="1">
    <location>
        <begin position="1"/>
        <end position="41"/>
    </location>
</feature>
<dbReference type="EMBL" id="BAAFST010000011">
    <property type="protein sequence ID" value="GAB1297030.1"/>
    <property type="molecule type" value="Genomic_DNA"/>
</dbReference>
<gene>
    <name evidence="2" type="ORF">APTSU1_001226600</name>
</gene>
<accession>A0ABQ0FCP9</accession>
<name>A0ABQ0FCP9_APOSI</name>
<evidence type="ECO:0000313" key="3">
    <source>
        <dbReference type="Proteomes" id="UP001623349"/>
    </source>
</evidence>
<organism evidence="2 3">
    <name type="scientific">Apodemus speciosus</name>
    <name type="common">Large Japanese field mouse</name>
    <dbReference type="NCBI Taxonomy" id="105296"/>
    <lineage>
        <taxon>Eukaryota</taxon>
        <taxon>Metazoa</taxon>
        <taxon>Chordata</taxon>
        <taxon>Craniata</taxon>
        <taxon>Vertebrata</taxon>
        <taxon>Euteleostomi</taxon>
        <taxon>Mammalia</taxon>
        <taxon>Eutheria</taxon>
        <taxon>Euarchontoglires</taxon>
        <taxon>Glires</taxon>
        <taxon>Rodentia</taxon>
        <taxon>Myomorpha</taxon>
        <taxon>Muroidea</taxon>
        <taxon>Muridae</taxon>
        <taxon>Murinae</taxon>
        <taxon>Apodemus</taxon>
    </lineage>
</organism>
<evidence type="ECO:0000313" key="2">
    <source>
        <dbReference type="EMBL" id="GAB1297030.1"/>
    </source>
</evidence>
<feature type="compositionally biased region" description="Acidic residues" evidence="1">
    <location>
        <begin position="9"/>
        <end position="41"/>
    </location>
</feature>